<accession>A0A2N7U1P6</accession>
<reference evidence="1 2" key="1">
    <citation type="submission" date="2018-01" db="EMBL/GenBank/DDBJ databases">
        <title>Halomonas endophytica sp. nov., isolated from storage liquid in the stems of Populus euphratica.</title>
        <authorList>
            <person name="Chen C."/>
        </authorList>
    </citation>
    <scope>NUCLEOTIDE SEQUENCE [LARGE SCALE GENOMIC DNA]</scope>
    <source>
        <strain evidence="1 2">MC28</strain>
    </source>
</reference>
<dbReference type="RefSeq" id="WP_102653979.1">
    <property type="nucleotide sequence ID" value="NZ_PNRF01000028.1"/>
</dbReference>
<proteinExistence type="predicted"/>
<sequence>MPWQAFADPVHDSQRLFRQLLTAMAEPGTLHEVLAPSPPGDSPLGPAAWGVLLTLCDLDSRLWIDPSMDSDELREALAFHGGCRFTARPAEADFALVVPERFEETSLAFAEGSDSYPDRSTTLIVLLDVLVPDGAWQLSGPGIRESRRLGVGPGAALMKRLQANRTRFPLGLDTVLTCAGTLTAIPRSTRIFHIPCSEESAACM</sequence>
<evidence type="ECO:0000313" key="2">
    <source>
        <dbReference type="Proteomes" id="UP000235803"/>
    </source>
</evidence>
<dbReference type="Gene3D" id="3.40.50.11310">
    <property type="entry name" value="Bacterial phosphonate metabolism protein PhnH"/>
    <property type="match status" value="1"/>
</dbReference>
<dbReference type="GO" id="GO:0019634">
    <property type="term" value="P:organic phosphonate metabolic process"/>
    <property type="evidence" value="ECO:0007669"/>
    <property type="project" value="InterPro"/>
</dbReference>
<dbReference type="Pfam" id="PF05845">
    <property type="entry name" value="PhnH"/>
    <property type="match status" value="1"/>
</dbReference>
<dbReference type="InterPro" id="IPR008772">
    <property type="entry name" value="Phosphonate_metab_PhnH"/>
</dbReference>
<dbReference type="AlphaFoldDB" id="A0A2N7U1P6"/>
<evidence type="ECO:0000313" key="1">
    <source>
        <dbReference type="EMBL" id="PMR74340.1"/>
    </source>
</evidence>
<dbReference type="SUPFAM" id="SSF159709">
    <property type="entry name" value="PhnH-like"/>
    <property type="match status" value="1"/>
</dbReference>
<keyword evidence="1" id="KW-0456">Lyase</keyword>
<dbReference type="EMBL" id="PNRF01000028">
    <property type="protein sequence ID" value="PMR74340.1"/>
    <property type="molecule type" value="Genomic_DNA"/>
</dbReference>
<dbReference type="Proteomes" id="UP000235803">
    <property type="component" value="Unassembled WGS sequence"/>
</dbReference>
<organism evidence="1 2">
    <name type="scientific">Billgrantia endophytica</name>
    <dbReference type="NCBI Taxonomy" id="2033802"/>
    <lineage>
        <taxon>Bacteria</taxon>
        <taxon>Pseudomonadati</taxon>
        <taxon>Pseudomonadota</taxon>
        <taxon>Gammaproteobacteria</taxon>
        <taxon>Oceanospirillales</taxon>
        <taxon>Halomonadaceae</taxon>
        <taxon>Billgrantia</taxon>
    </lineage>
</organism>
<gene>
    <name evidence="1" type="primary">phnH</name>
    <name evidence="1" type="ORF">C1H69_13880</name>
</gene>
<dbReference type="OrthoDB" id="9814509at2"/>
<comment type="caution">
    <text evidence="1">The sequence shown here is derived from an EMBL/GenBank/DDBJ whole genome shotgun (WGS) entry which is preliminary data.</text>
</comment>
<dbReference type="GO" id="GO:0016829">
    <property type="term" value="F:lyase activity"/>
    <property type="evidence" value="ECO:0007669"/>
    <property type="project" value="UniProtKB-KW"/>
</dbReference>
<dbReference type="InterPro" id="IPR038058">
    <property type="entry name" value="PhnH-like_sp"/>
</dbReference>
<dbReference type="PIRSF" id="PIRSF020680">
    <property type="entry name" value="PhnH"/>
    <property type="match status" value="1"/>
</dbReference>
<dbReference type="NCBIfam" id="TIGR03292">
    <property type="entry name" value="PhnH_redo"/>
    <property type="match status" value="1"/>
</dbReference>
<keyword evidence="2" id="KW-1185">Reference proteome</keyword>
<name>A0A2N7U1P6_9GAMM</name>
<protein>
    <submittedName>
        <fullName evidence="1">Phosphonate C-P lyase system protein PhnH</fullName>
    </submittedName>
</protein>